<evidence type="ECO:0000313" key="1">
    <source>
        <dbReference type="EMBL" id="CAA9437078.1"/>
    </source>
</evidence>
<sequence>MPVALPALPALMAGHALKADATAAAQAALEQLRQLVSAYDLTLSLVADLPQAARQALTSALTERAERVDRLARNCQDRLDEATAFVRSFGATCSPTDMVEVPGPFFEMLSPYLDEAMDPVLGTISRRATCSPEEVAAFFPRPRPTLAA</sequence>
<organism evidence="1">
    <name type="scientific">uncultured Rubellimicrobium sp</name>
    <dbReference type="NCBI Taxonomy" id="543078"/>
    <lineage>
        <taxon>Bacteria</taxon>
        <taxon>Pseudomonadati</taxon>
        <taxon>Pseudomonadota</taxon>
        <taxon>Alphaproteobacteria</taxon>
        <taxon>Rhodobacterales</taxon>
        <taxon>Roseobacteraceae</taxon>
        <taxon>Rubellimicrobium</taxon>
        <taxon>environmental samples</taxon>
    </lineage>
</organism>
<proteinExistence type="predicted"/>
<name>A0A6J4Q8K5_9RHOB</name>
<dbReference type="AlphaFoldDB" id="A0A6J4Q8K5"/>
<reference evidence="1" key="1">
    <citation type="submission" date="2020-02" db="EMBL/GenBank/DDBJ databases">
        <authorList>
            <person name="Meier V. D."/>
        </authorList>
    </citation>
    <scope>NUCLEOTIDE SEQUENCE</scope>
    <source>
        <strain evidence="1">AVDCRST_MAG15</strain>
    </source>
</reference>
<protein>
    <submittedName>
        <fullName evidence="1">Uncharacterized protein</fullName>
    </submittedName>
</protein>
<accession>A0A6J4Q8K5</accession>
<dbReference type="EMBL" id="CADCUU010000487">
    <property type="protein sequence ID" value="CAA9437078.1"/>
    <property type="molecule type" value="Genomic_DNA"/>
</dbReference>
<gene>
    <name evidence="1" type="ORF">AVDCRST_MAG15-3412</name>
</gene>